<dbReference type="RefSeq" id="WP_207364437.1">
    <property type="nucleotide sequence ID" value="NZ_JAFMYV010000004.1"/>
</dbReference>
<protein>
    <submittedName>
        <fullName evidence="3">YtxH domain-containing protein</fullName>
    </submittedName>
</protein>
<proteinExistence type="predicted"/>
<reference evidence="3" key="1">
    <citation type="submission" date="2021-03" db="EMBL/GenBank/DDBJ databases">
        <title>Fibrella sp. HMF5335 genome sequencing and assembly.</title>
        <authorList>
            <person name="Kang H."/>
            <person name="Kim H."/>
            <person name="Bae S."/>
            <person name="Joh K."/>
        </authorList>
    </citation>
    <scope>NUCLEOTIDE SEQUENCE</scope>
    <source>
        <strain evidence="3">HMF5335</strain>
    </source>
</reference>
<evidence type="ECO:0000256" key="2">
    <source>
        <dbReference type="SAM" id="SignalP"/>
    </source>
</evidence>
<sequence length="262" mass="29384">MKKIIYTAAFVAACSATAVAQNTTPSSTSPADTTRPLINERTKENVREKANEVKQEVKEKSREIKQDVKEKAGEVKQDVNQAADKAKEKVQEEYEVSRSYQQRNALAWFDKGSYMASINLGVGTGAGSGTYLSLRPQVGYFFQPGLMGGIRLGFDRRLSTSYHANQTGVFLRYYPFRTRISGFGGFGYNIGREYSSNIGADQKARYNSVNLEIGTMFWVRPNFGAELALENNYYDQSDPLAGRNKGGRFRFGVNYFFGRPNR</sequence>
<feature type="compositionally biased region" description="Low complexity" evidence="1">
    <location>
        <begin position="19"/>
        <end position="36"/>
    </location>
</feature>
<feature type="chain" id="PRO_5037151853" evidence="2">
    <location>
        <begin position="21"/>
        <end position="262"/>
    </location>
</feature>
<feature type="signal peptide" evidence="2">
    <location>
        <begin position="1"/>
        <end position="20"/>
    </location>
</feature>
<feature type="region of interest" description="Disordered" evidence="1">
    <location>
        <begin position="19"/>
        <end position="84"/>
    </location>
</feature>
<feature type="compositionally biased region" description="Basic and acidic residues" evidence="1">
    <location>
        <begin position="38"/>
        <end position="77"/>
    </location>
</feature>
<evidence type="ECO:0000256" key="1">
    <source>
        <dbReference type="SAM" id="MobiDB-lite"/>
    </source>
</evidence>
<keyword evidence="2" id="KW-0732">Signal</keyword>
<evidence type="ECO:0000313" key="3">
    <source>
        <dbReference type="EMBL" id="MBO0936879.1"/>
    </source>
</evidence>
<comment type="caution">
    <text evidence="3">The sequence shown here is derived from an EMBL/GenBank/DDBJ whole genome shotgun (WGS) entry which is preliminary data.</text>
</comment>
<dbReference type="Proteomes" id="UP000664034">
    <property type="component" value="Unassembled WGS sequence"/>
</dbReference>
<dbReference type="Gene3D" id="6.10.140.1430">
    <property type="match status" value="1"/>
</dbReference>
<organism evidence="3 4">
    <name type="scientific">Fibrella rubiginis</name>
    <dbReference type="NCBI Taxonomy" id="2817060"/>
    <lineage>
        <taxon>Bacteria</taxon>
        <taxon>Pseudomonadati</taxon>
        <taxon>Bacteroidota</taxon>
        <taxon>Cytophagia</taxon>
        <taxon>Cytophagales</taxon>
        <taxon>Spirosomataceae</taxon>
        <taxon>Fibrella</taxon>
    </lineage>
</organism>
<keyword evidence="4" id="KW-1185">Reference proteome</keyword>
<evidence type="ECO:0000313" key="4">
    <source>
        <dbReference type="Proteomes" id="UP000664034"/>
    </source>
</evidence>
<name>A0A939K309_9BACT</name>
<dbReference type="EMBL" id="JAFMYV010000004">
    <property type="protein sequence ID" value="MBO0936879.1"/>
    <property type="molecule type" value="Genomic_DNA"/>
</dbReference>
<dbReference type="AlphaFoldDB" id="A0A939K309"/>
<gene>
    <name evidence="3" type="ORF">J2I47_10015</name>
</gene>
<accession>A0A939K309</accession>